<dbReference type="InterPro" id="IPR032342">
    <property type="entry name" value="DUF4861"/>
</dbReference>
<dbReference type="PROSITE" id="PS51257">
    <property type="entry name" value="PROKAR_LIPOPROTEIN"/>
    <property type="match status" value="1"/>
</dbReference>
<dbReference type="InterPro" id="IPR011013">
    <property type="entry name" value="Gal_mutarotase_sf_dom"/>
</dbReference>
<dbReference type="SUPFAM" id="SSF74650">
    <property type="entry name" value="Galactose mutarotase-like"/>
    <property type="match status" value="1"/>
</dbReference>
<dbReference type="GO" id="GO:0030246">
    <property type="term" value="F:carbohydrate binding"/>
    <property type="evidence" value="ECO:0007669"/>
    <property type="project" value="InterPro"/>
</dbReference>
<evidence type="ECO:0000313" key="1">
    <source>
        <dbReference type="EMBL" id="MBM6857576.1"/>
    </source>
</evidence>
<dbReference type="AlphaFoldDB" id="A0AA40ZTA0"/>
<comment type="caution">
    <text evidence="1">The sequence shown here is derived from an EMBL/GenBank/DDBJ whole genome shotgun (WGS) entry which is preliminary data.</text>
</comment>
<protein>
    <submittedName>
        <fullName evidence="1">DUF4861 domain-containing protein</fullName>
    </submittedName>
</protein>
<dbReference type="Pfam" id="PF16153">
    <property type="entry name" value="DUF4861"/>
    <property type="match status" value="1"/>
</dbReference>
<dbReference type="EMBL" id="JACJMO010000009">
    <property type="protein sequence ID" value="MBM6857576.1"/>
    <property type="molecule type" value="Genomic_DNA"/>
</dbReference>
<name>A0AA40ZTA0_9BACT</name>
<keyword evidence="2" id="KW-1185">Reference proteome</keyword>
<organism evidence="1 2">
    <name type="scientific">Caecibacteroides pullorum</name>
    <dbReference type="NCBI Taxonomy" id="2725562"/>
    <lineage>
        <taxon>Bacteria</taxon>
        <taxon>Pseudomonadati</taxon>
        <taxon>Bacteroidota</taxon>
        <taxon>Bacteroidia</taxon>
        <taxon>Bacteroidales</taxon>
        <taxon>Bacteroidaceae</taxon>
        <taxon>Caecibacteroides</taxon>
    </lineage>
</organism>
<sequence length="409" mass="45078">MKKIFLSYITACMLLACTNNQPMTVTVSNPLDIDRSGEMVEVSMDEISNRLKLADTAQIVVLDAEGTEIPYQITYDDKVIFPATVAAKATATYTIQEGIPQPVEVKACGRQYPERLDDMAWENDLVGFRAYGPALQAGGERGFGYDLFLKRNTSEPILEDLYAKELDKEARARAAELRKTDPQAASELLQSISYHIDHGYGMDCYAVGPTLGAGVAALIDNGEIVYPWCYKDFEVLDNGPLRFTVKLEFNPLTVKGDSNIVETRVITLDAGSHLNRTAVSYTGLQESLPIATGIVLHDDGAVKTDAANGYMTYVDPTTGPDNGKVFVGAAFLADIKEAKIVKYSNDEKKQHGNAEGHILATSDYEPGANYVYYWGFGWDRADIKDINAWNNYMANFAQKVRNPLTISIN</sequence>
<dbReference type="GO" id="GO:0003824">
    <property type="term" value="F:catalytic activity"/>
    <property type="evidence" value="ECO:0007669"/>
    <property type="project" value="InterPro"/>
</dbReference>
<reference evidence="1 2" key="1">
    <citation type="journal article" date="2021" name="Sci. Rep.">
        <title>The distribution of antibiotic resistance genes in chicken gut microbiota commensals.</title>
        <authorList>
            <person name="Juricova H."/>
            <person name="Matiasovicova J."/>
            <person name="Kubasova T."/>
            <person name="Cejkova D."/>
            <person name="Rychlik I."/>
        </authorList>
    </citation>
    <scope>NUCLEOTIDE SEQUENCE [LARGE SCALE GENOMIC DNA]</scope>
    <source>
        <strain evidence="1 2">An421</strain>
    </source>
</reference>
<dbReference type="GO" id="GO:0005975">
    <property type="term" value="P:carbohydrate metabolic process"/>
    <property type="evidence" value="ECO:0007669"/>
    <property type="project" value="InterPro"/>
</dbReference>
<evidence type="ECO:0000313" key="2">
    <source>
        <dbReference type="Proteomes" id="UP000698924"/>
    </source>
</evidence>
<dbReference type="Proteomes" id="UP000698924">
    <property type="component" value="Unassembled WGS sequence"/>
</dbReference>
<dbReference type="RefSeq" id="WP_204970594.1">
    <property type="nucleotide sequence ID" value="NZ_JAAZTS010000010.1"/>
</dbReference>
<accession>A0AA40ZTA0</accession>
<proteinExistence type="predicted"/>
<gene>
    <name evidence="1" type="ORF">H6D15_08200</name>
</gene>